<keyword evidence="3" id="KW-1185">Reference proteome</keyword>
<reference evidence="2 3" key="1">
    <citation type="submission" date="2020-05" db="EMBL/GenBank/DDBJ databases">
        <title>Azospirillum oleiclasticum sp. nov, a nitrogen-fixing and heavy crude oil-emulsifying bacterium isolated from the crude oil of Yumen Oilfield.</title>
        <authorList>
            <person name="Wu D."/>
            <person name="Cai M."/>
            <person name="Zhang X."/>
        </authorList>
    </citation>
    <scope>NUCLEOTIDE SEQUENCE [LARGE SCALE GENOMIC DNA]</scope>
    <source>
        <strain evidence="2 3">ROY-1-1-2</strain>
    </source>
</reference>
<evidence type="ECO:0000313" key="3">
    <source>
        <dbReference type="Proteomes" id="UP000584642"/>
    </source>
</evidence>
<dbReference type="EMBL" id="JABFDB010000014">
    <property type="protein sequence ID" value="NYZ21952.1"/>
    <property type="molecule type" value="Genomic_DNA"/>
</dbReference>
<keyword evidence="1" id="KW-0732">Signal</keyword>
<evidence type="ECO:0000256" key="1">
    <source>
        <dbReference type="SAM" id="SignalP"/>
    </source>
</evidence>
<name>A0ABX2TFI1_9PROT</name>
<organism evidence="2 3">
    <name type="scientific">Azospirillum oleiclasticum</name>
    <dbReference type="NCBI Taxonomy" id="2735135"/>
    <lineage>
        <taxon>Bacteria</taxon>
        <taxon>Pseudomonadati</taxon>
        <taxon>Pseudomonadota</taxon>
        <taxon>Alphaproteobacteria</taxon>
        <taxon>Rhodospirillales</taxon>
        <taxon>Azospirillaceae</taxon>
        <taxon>Azospirillum</taxon>
    </lineage>
</organism>
<protein>
    <recommendedName>
        <fullName evidence="4">DUF922 domain-containing protein</fullName>
    </recommendedName>
</protein>
<dbReference type="RefSeq" id="WP_180283723.1">
    <property type="nucleotide sequence ID" value="NZ_JABFDB010000014.1"/>
</dbReference>
<gene>
    <name evidence="2" type="ORF">HND93_19735</name>
</gene>
<feature type="chain" id="PRO_5046876374" description="DUF922 domain-containing protein" evidence="1">
    <location>
        <begin position="29"/>
        <end position="241"/>
    </location>
</feature>
<feature type="signal peptide" evidence="1">
    <location>
        <begin position="1"/>
        <end position="28"/>
    </location>
</feature>
<sequence length="241" mass="26863">MRRRPACTFALPLLAAGALWLSTAPALAGVVCPAFDPPRVKVTPQIAPLLRDHTRTIAELATIPGRAPGPAGRSNGHILGLAHARYGEESQFRAMFRSLANGDVCGAPATLAVTFGFQERRLFVARELPRESCIHGEVLRHEMKHIAVDEMLLKEFIPRIQQRLEAVVQRVGTVRRRTQEQAMAAIRQPIDAALKLAMQEFTRERDRRQRQVDSAEEYARVTRSCGGELTRYLPKAGKPRM</sequence>
<evidence type="ECO:0000313" key="2">
    <source>
        <dbReference type="EMBL" id="NYZ21952.1"/>
    </source>
</evidence>
<evidence type="ECO:0008006" key="4">
    <source>
        <dbReference type="Google" id="ProtNLM"/>
    </source>
</evidence>
<dbReference type="Proteomes" id="UP000584642">
    <property type="component" value="Unassembled WGS sequence"/>
</dbReference>
<comment type="caution">
    <text evidence="2">The sequence shown here is derived from an EMBL/GenBank/DDBJ whole genome shotgun (WGS) entry which is preliminary data.</text>
</comment>
<accession>A0ABX2TFI1</accession>
<proteinExistence type="predicted"/>